<reference evidence="1 2" key="1">
    <citation type="submission" date="2020-01" db="EMBL/GenBank/DDBJ databases">
        <title>Jiella pacifica sp. nov.</title>
        <authorList>
            <person name="Xue Z."/>
            <person name="Zhu S."/>
            <person name="Chen J."/>
            <person name="Yang J."/>
        </authorList>
    </citation>
    <scope>NUCLEOTIDE SEQUENCE [LARGE SCALE GENOMIC DNA]</scope>
    <source>
        <strain evidence="1 2">40Bstr34</strain>
    </source>
</reference>
<evidence type="ECO:0000313" key="1">
    <source>
        <dbReference type="EMBL" id="NDW06409.1"/>
    </source>
</evidence>
<dbReference type="RefSeq" id="WP_163464908.1">
    <property type="nucleotide sequence ID" value="NZ_JAAAMG010000016.1"/>
</dbReference>
<organism evidence="1 2">
    <name type="scientific">Jiella pacifica</name>
    <dbReference type="NCBI Taxonomy" id="2696469"/>
    <lineage>
        <taxon>Bacteria</taxon>
        <taxon>Pseudomonadati</taxon>
        <taxon>Pseudomonadota</taxon>
        <taxon>Alphaproteobacteria</taxon>
        <taxon>Hyphomicrobiales</taxon>
        <taxon>Aurantimonadaceae</taxon>
        <taxon>Jiella</taxon>
    </lineage>
</organism>
<dbReference type="Proteomes" id="UP000469011">
    <property type="component" value="Unassembled WGS sequence"/>
</dbReference>
<dbReference type="AlphaFoldDB" id="A0A6N9T9N2"/>
<comment type="caution">
    <text evidence="1">The sequence shown here is derived from an EMBL/GenBank/DDBJ whole genome shotgun (WGS) entry which is preliminary data.</text>
</comment>
<dbReference type="EMBL" id="JAAAMG010000016">
    <property type="protein sequence ID" value="NDW06409.1"/>
    <property type="molecule type" value="Genomic_DNA"/>
</dbReference>
<protein>
    <submittedName>
        <fullName evidence="1">Uncharacterized protein</fullName>
    </submittedName>
</protein>
<accession>A0A6N9T9N2</accession>
<sequence length="225" mass="25147">MTVPSPNDTPLEAFRLQHLRWLNKLGLVDRPWLILGSAPSPTIPETIFETHARVDINNAGRTAQAMGYGRADLTVRAKKKSWEEHRHTDTRLLLWIHTVPALVLPLLLIDKPYDHIGKVRPLRRRDRERVVLEVSGIALDKIGDLGKVTNGVAMACYGLLLGVPEIVLSGISLSKMGHSYDELGRRRRQVDEDRAVLTALAREPRLATTEPDLAAESGIRLWTAP</sequence>
<keyword evidence="2" id="KW-1185">Reference proteome</keyword>
<gene>
    <name evidence="1" type="ORF">GTK09_18475</name>
</gene>
<evidence type="ECO:0000313" key="2">
    <source>
        <dbReference type="Proteomes" id="UP000469011"/>
    </source>
</evidence>
<proteinExistence type="predicted"/>
<name>A0A6N9T9N2_9HYPH</name>